<feature type="region of interest" description="Disordered" evidence="9">
    <location>
        <begin position="1"/>
        <end position="56"/>
    </location>
</feature>
<dbReference type="GO" id="GO:0005351">
    <property type="term" value="F:carbohydrate:proton symporter activity"/>
    <property type="evidence" value="ECO:0007669"/>
    <property type="project" value="TreeGrafter"/>
</dbReference>
<evidence type="ECO:0000256" key="4">
    <source>
        <dbReference type="ARBA" id="ARBA00022692"/>
    </source>
</evidence>
<dbReference type="FunFam" id="1.20.1250.20:FF:000149">
    <property type="entry name" value="MFS transporter, SP family, general alpha glucoside:H+ symporter"/>
    <property type="match status" value="1"/>
</dbReference>
<proteinExistence type="inferred from homology"/>
<evidence type="ECO:0000256" key="8">
    <source>
        <dbReference type="RuleBase" id="RU003346"/>
    </source>
</evidence>
<dbReference type="PANTHER" id="PTHR48022">
    <property type="entry name" value="PLASTIDIC GLUCOSE TRANSPORTER 4"/>
    <property type="match status" value="1"/>
</dbReference>
<evidence type="ECO:0000256" key="5">
    <source>
        <dbReference type="ARBA" id="ARBA00022989"/>
    </source>
</evidence>
<comment type="caution">
    <text evidence="12">The sequence shown here is derived from an EMBL/GenBank/DDBJ whole genome shotgun (WGS) entry which is preliminary data.</text>
</comment>
<keyword evidence="5 10" id="KW-1133">Transmembrane helix</keyword>
<dbReference type="RefSeq" id="XP_052942869.1">
    <property type="nucleotide sequence ID" value="XM_053089102.1"/>
</dbReference>
<reference evidence="12" key="1">
    <citation type="journal article" date="2022" name="G3 (Bethesda)">
        <title>High quality genome of the basidiomycete yeast Dioszegia hungarica PDD-24b-2 isolated from cloud water.</title>
        <authorList>
            <person name="Jarrige D."/>
            <person name="Haridas S."/>
            <person name="Bleykasten-Grosshans C."/>
            <person name="Joly M."/>
            <person name="Nadalig T."/>
            <person name="Sancelme M."/>
            <person name="Vuilleumier S."/>
            <person name="Grigoriev I.V."/>
            <person name="Amato P."/>
            <person name="Bringel F."/>
        </authorList>
    </citation>
    <scope>NUCLEOTIDE SEQUENCE</scope>
    <source>
        <strain evidence="12">PDD-24b-2</strain>
    </source>
</reference>
<dbReference type="SUPFAM" id="SSF103473">
    <property type="entry name" value="MFS general substrate transporter"/>
    <property type="match status" value="1"/>
</dbReference>
<dbReference type="AlphaFoldDB" id="A0AA38H1U4"/>
<dbReference type="Pfam" id="PF00083">
    <property type="entry name" value="Sugar_tr"/>
    <property type="match status" value="1"/>
</dbReference>
<feature type="transmembrane region" description="Helical" evidence="10">
    <location>
        <begin position="437"/>
        <end position="462"/>
    </location>
</feature>
<keyword evidence="4 10" id="KW-0812">Transmembrane</keyword>
<name>A0AA38H1U4_9TREE</name>
<sequence>MGSRFVEGLADDESRGGGPSSSAIRDESGSTERNLRDGDEKGSRSHSRRSMFTNAASATDKEHRMTLLSGIRLYPKAIFWSMLISSLCAMEGYDVSLVGNFYAFPPFNQQFGELQPGPAGGYQVPARWQTGLSVGAQGGQIVGLIINGFLTERIGYRKVILVSLLWLTAVTALFFRAQNLGMLLAAEILAGVPWGVFQAIAISYAAEVCPVALRGYLTTWANSCWGWGQIIGIAVIRSQFGRTDDWAWRLPYALMWMWYPPLLLGVYLAPESPWWLVRVGKIDEARHSLSRLTSSGRDIEYDVDETVDMIRHTTELEREAHTGASYADCFRGTNLRRTLLVCGIWATQNFSGNTFSNYSTYFFEQAGLGGTAAYDFALGQYGINTVGVFGAWALMSAGIGRRTLFVYGLCGLCVTLMIIGFVGIARGRVEDRTVGLVTGSLMLLWATIYQITVGTIAFSLVAEMSTRRLQVKTIALGRASYNVAAIIVNVLTPYMINPTAWNWRNYAGFFWAGTCFLCIIFAYYCVPEPSGRSFAELDLLFERKVPARDFAKTEVDVFAEGEGKVRRGRELEG</sequence>
<evidence type="ECO:0000256" key="9">
    <source>
        <dbReference type="SAM" id="MobiDB-lite"/>
    </source>
</evidence>
<feature type="transmembrane region" description="Helical" evidence="10">
    <location>
        <begin position="159"/>
        <end position="177"/>
    </location>
</feature>
<feature type="domain" description="Major facilitator superfamily (MFS) profile" evidence="11">
    <location>
        <begin position="80"/>
        <end position="530"/>
    </location>
</feature>
<dbReference type="EMBL" id="JAKWFO010000012">
    <property type="protein sequence ID" value="KAI9633092.1"/>
    <property type="molecule type" value="Genomic_DNA"/>
</dbReference>
<comment type="subcellular location">
    <subcellularLocation>
        <location evidence="1">Membrane</location>
        <topology evidence="1">Multi-pass membrane protein</topology>
    </subcellularLocation>
</comment>
<feature type="transmembrane region" description="Helical" evidence="10">
    <location>
        <begin position="474"/>
        <end position="496"/>
    </location>
</feature>
<dbReference type="InterPro" id="IPR020846">
    <property type="entry name" value="MFS_dom"/>
</dbReference>
<evidence type="ECO:0000256" key="3">
    <source>
        <dbReference type="ARBA" id="ARBA00022448"/>
    </source>
</evidence>
<dbReference type="InterPro" id="IPR036259">
    <property type="entry name" value="MFS_trans_sf"/>
</dbReference>
<dbReference type="InterPro" id="IPR003663">
    <property type="entry name" value="Sugar/inositol_transpt"/>
</dbReference>
<keyword evidence="3 8" id="KW-0813">Transport</keyword>
<protein>
    <submittedName>
        <fullName evidence="12">Trehalose transporter</fullName>
    </submittedName>
</protein>
<dbReference type="PROSITE" id="PS00217">
    <property type="entry name" value="SUGAR_TRANSPORT_2"/>
    <property type="match status" value="1"/>
</dbReference>
<comment type="similarity">
    <text evidence="2 8">Belongs to the major facilitator superfamily. Sugar transporter (TC 2.A.1.1) family.</text>
</comment>
<feature type="transmembrane region" description="Helical" evidence="10">
    <location>
        <begin position="256"/>
        <end position="277"/>
    </location>
</feature>
<feature type="transmembrane region" description="Helical" evidence="10">
    <location>
        <begin position="217"/>
        <end position="236"/>
    </location>
</feature>
<dbReference type="Proteomes" id="UP001164286">
    <property type="component" value="Unassembled WGS sequence"/>
</dbReference>
<feature type="transmembrane region" description="Helical" evidence="10">
    <location>
        <begin position="404"/>
        <end position="425"/>
    </location>
</feature>
<dbReference type="InterPro" id="IPR005829">
    <property type="entry name" value="Sugar_transporter_CS"/>
</dbReference>
<evidence type="ECO:0000256" key="1">
    <source>
        <dbReference type="ARBA" id="ARBA00004141"/>
    </source>
</evidence>
<feature type="compositionally biased region" description="Basic and acidic residues" evidence="9">
    <location>
        <begin position="24"/>
        <end position="43"/>
    </location>
</feature>
<accession>A0AA38H1U4</accession>
<dbReference type="GO" id="GO:0016020">
    <property type="term" value="C:membrane"/>
    <property type="evidence" value="ECO:0007669"/>
    <property type="project" value="UniProtKB-SubCell"/>
</dbReference>
<dbReference type="GeneID" id="77728307"/>
<evidence type="ECO:0000256" key="2">
    <source>
        <dbReference type="ARBA" id="ARBA00010992"/>
    </source>
</evidence>
<evidence type="ECO:0000259" key="11">
    <source>
        <dbReference type="PROSITE" id="PS50850"/>
    </source>
</evidence>
<comment type="catalytic activity">
    <reaction evidence="7">
        <text>myo-inositol(out) + H(+)(out) = myo-inositol(in) + H(+)(in)</text>
        <dbReference type="Rhea" id="RHEA:60364"/>
        <dbReference type="ChEBI" id="CHEBI:15378"/>
        <dbReference type="ChEBI" id="CHEBI:17268"/>
    </reaction>
</comment>
<evidence type="ECO:0000256" key="10">
    <source>
        <dbReference type="SAM" id="Phobius"/>
    </source>
</evidence>
<evidence type="ECO:0000313" key="13">
    <source>
        <dbReference type="Proteomes" id="UP001164286"/>
    </source>
</evidence>
<keyword evidence="13" id="KW-1185">Reference proteome</keyword>
<feature type="transmembrane region" description="Helical" evidence="10">
    <location>
        <begin position="508"/>
        <end position="526"/>
    </location>
</feature>
<gene>
    <name evidence="12" type="ORF">MKK02DRAFT_35178</name>
</gene>
<dbReference type="Gene3D" id="1.20.1250.20">
    <property type="entry name" value="MFS general substrate transporter like domains"/>
    <property type="match status" value="1"/>
</dbReference>
<keyword evidence="6 10" id="KW-0472">Membrane</keyword>
<dbReference type="InterPro" id="IPR050360">
    <property type="entry name" value="MFS_Sugar_Transporters"/>
</dbReference>
<evidence type="ECO:0000256" key="7">
    <source>
        <dbReference type="ARBA" id="ARBA00049119"/>
    </source>
</evidence>
<dbReference type="PROSITE" id="PS50850">
    <property type="entry name" value="MFS"/>
    <property type="match status" value="1"/>
</dbReference>
<evidence type="ECO:0000313" key="12">
    <source>
        <dbReference type="EMBL" id="KAI9633092.1"/>
    </source>
</evidence>
<dbReference type="InterPro" id="IPR005828">
    <property type="entry name" value="MFS_sugar_transport-like"/>
</dbReference>
<organism evidence="12 13">
    <name type="scientific">Dioszegia hungarica</name>
    <dbReference type="NCBI Taxonomy" id="4972"/>
    <lineage>
        <taxon>Eukaryota</taxon>
        <taxon>Fungi</taxon>
        <taxon>Dikarya</taxon>
        <taxon>Basidiomycota</taxon>
        <taxon>Agaricomycotina</taxon>
        <taxon>Tremellomycetes</taxon>
        <taxon>Tremellales</taxon>
        <taxon>Bulleribasidiaceae</taxon>
        <taxon>Dioszegia</taxon>
    </lineage>
</organism>
<dbReference type="PANTHER" id="PTHR48022:SF56">
    <property type="entry name" value="MAJOR FACILITATOR SUPERFAMILY (MFS) PROFILE DOMAIN-CONTAINING PROTEIN-RELATED"/>
    <property type="match status" value="1"/>
</dbReference>
<feature type="transmembrane region" description="Helical" evidence="10">
    <location>
        <begin position="183"/>
        <end position="205"/>
    </location>
</feature>
<evidence type="ECO:0000256" key="6">
    <source>
        <dbReference type="ARBA" id="ARBA00023136"/>
    </source>
</evidence>
<dbReference type="NCBIfam" id="TIGR00879">
    <property type="entry name" value="SP"/>
    <property type="match status" value="1"/>
</dbReference>